<sequence length="50" mass="5551">MKLRCTKCGKFLGKIDGTADAEIKCPRCGTLNKYSIKLTDIDREEGSETI</sequence>
<dbReference type="RefSeq" id="WP_369868761.1">
    <property type="nucleotide sequence ID" value="NZ_JBGFFE010000007.1"/>
</dbReference>
<dbReference type="Proteomes" id="UP001565220">
    <property type="component" value="Unassembled WGS sequence"/>
</dbReference>
<evidence type="ECO:0000313" key="2">
    <source>
        <dbReference type="Proteomes" id="UP001565220"/>
    </source>
</evidence>
<dbReference type="GO" id="GO:0003677">
    <property type="term" value="F:DNA binding"/>
    <property type="evidence" value="ECO:0007669"/>
    <property type="project" value="UniProtKB-KW"/>
</dbReference>
<reference evidence="1 2" key="1">
    <citation type="submission" date="2024-08" db="EMBL/GenBank/DDBJ databases">
        <title>Clostridium lapicellarii sp. nov., and Clostridium renhuaiense sp. nov., two species isolated from the mud in a fermentation cellar used for producing sauce-flavour Chinese liquors.</title>
        <authorList>
            <person name="Yang F."/>
            <person name="Wang H."/>
            <person name="Chen L.Q."/>
            <person name="Zhou N."/>
            <person name="Lu J.J."/>
            <person name="Pu X.X."/>
            <person name="Wan B."/>
            <person name="Wang L."/>
            <person name="Liu S.J."/>
        </authorList>
    </citation>
    <scope>NUCLEOTIDE SEQUENCE [LARGE SCALE GENOMIC DNA]</scope>
    <source>
        <strain evidence="1 2">MT-113</strain>
    </source>
</reference>
<dbReference type="Pfam" id="PF10122">
    <property type="entry name" value="Zn_ribbon_Com"/>
    <property type="match status" value="1"/>
</dbReference>
<organism evidence="1 2">
    <name type="scientific">Clostridium lapidicellarium</name>
    <dbReference type="NCBI Taxonomy" id="3240931"/>
    <lineage>
        <taxon>Bacteria</taxon>
        <taxon>Bacillati</taxon>
        <taxon>Bacillota</taxon>
        <taxon>Clostridia</taxon>
        <taxon>Eubacteriales</taxon>
        <taxon>Clostridiaceae</taxon>
        <taxon>Clostridium</taxon>
    </lineage>
</organism>
<keyword evidence="2" id="KW-1185">Reference proteome</keyword>
<protein>
    <submittedName>
        <fullName evidence="1">Com family DNA-binding transcriptional regulator</fullName>
    </submittedName>
</protein>
<keyword evidence="1" id="KW-0238">DNA-binding</keyword>
<evidence type="ECO:0000313" key="1">
    <source>
        <dbReference type="EMBL" id="MEY8763357.1"/>
    </source>
</evidence>
<dbReference type="InterPro" id="IPR019294">
    <property type="entry name" value="Translation_reg_Com"/>
</dbReference>
<gene>
    <name evidence="1" type="ORF">AB8S09_06845</name>
</gene>
<dbReference type="EMBL" id="JBGFFE010000007">
    <property type="protein sequence ID" value="MEY8763357.1"/>
    <property type="molecule type" value="Genomic_DNA"/>
</dbReference>
<comment type="caution">
    <text evidence="1">The sequence shown here is derived from an EMBL/GenBank/DDBJ whole genome shotgun (WGS) entry which is preliminary data.</text>
</comment>
<accession>A0ABV4DVT8</accession>
<name>A0ABV4DVT8_9CLOT</name>
<proteinExistence type="predicted"/>